<proteinExistence type="predicted"/>
<keyword evidence="3" id="KW-1185">Reference proteome</keyword>
<dbReference type="AlphaFoldDB" id="A0A4C2ACL8"/>
<organism evidence="2 3">
    <name type="scientific">Eumeta variegata</name>
    <name type="common">Bagworm moth</name>
    <name type="synonym">Eumeta japonica</name>
    <dbReference type="NCBI Taxonomy" id="151549"/>
    <lineage>
        <taxon>Eukaryota</taxon>
        <taxon>Metazoa</taxon>
        <taxon>Ecdysozoa</taxon>
        <taxon>Arthropoda</taxon>
        <taxon>Hexapoda</taxon>
        <taxon>Insecta</taxon>
        <taxon>Pterygota</taxon>
        <taxon>Neoptera</taxon>
        <taxon>Endopterygota</taxon>
        <taxon>Lepidoptera</taxon>
        <taxon>Glossata</taxon>
        <taxon>Ditrysia</taxon>
        <taxon>Tineoidea</taxon>
        <taxon>Psychidae</taxon>
        <taxon>Oiketicinae</taxon>
        <taxon>Eumeta</taxon>
    </lineage>
</organism>
<sequence length="154" mass="16805">MNIDVNNVAAIIISNRINVQTMSFGPCTLHMEESEVTADLVGDAVDARRCGQCYSIRRRQIEPSKVAAVVPTTMQPALMWMVLFSPDASDGGGQCERYQQRGRRRRRRRRECGRGRERCHLAHTRQMEASEAAADVISDAAGAGAGGVLANSSA</sequence>
<evidence type="ECO:0000313" key="3">
    <source>
        <dbReference type="Proteomes" id="UP000299102"/>
    </source>
</evidence>
<name>A0A4C2ACL8_EUMVA</name>
<evidence type="ECO:0000256" key="1">
    <source>
        <dbReference type="SAM" id="MobiDB-lite"/>
    </source>
</evidence>
<reference evidence="2 3" key="1">
    <citation type="journal article" date="2019" name="Commun. Biol.">
        <title>The bagworm genome reveals a unique fibroin gene that provides high tensile strength.</title>
        <authorList>
            <person name="Kono N."/>
            <person name="Nakamura H."/>
            <person name="Ohtoshi R."/>
            <person name="Tomita M."/>
            <person name="Numata K."/>
            <person name="Arakawa K."/>
        </authorList>
    </citation>
    <scope>NUCLEOTIDE SEQUENCE [LARGE SCALE GENOMIC DNA]</scope>
</reference>
<feature type="region of interest" description="Disordered" evidence="1">
    <location>
        <begin position="89"/>
        <end position="114"/>
    </location>
</feature>
<gene>
    <name evidence="2" type="ORF">EVAR_71501_1</name>
</gene>
<protein>
    <submittedName>
        <fullName evidence="2">Uncharacterized protein</fullName>
    </submittedName>
</protein>
<evidence type="ECO:0000313" key="2">
    <source>
        <dbReference type="EMBL" id="GBP97820.1"/>
    </source>
</evidence>
<comment type="caution">
    <text evidence="2">The sequence shown here is derived from an EMBL/GenBank/DDBJ whole genome shotgun (WGS) entry which is preliminary data.</text>
</comment>
<dbReference type="EMBL" id="BGZK01003010">
    <property type="protein sequence ID" value="GBP97820.1"/>
    <property type="molecule type" value="Genomic_DNA"/>
</dbReference>
<dbReference type="Proteomes" id="UP000299102">
    <property type="component" value="Unassembled WGS sequence"/>
</dbReference>
<accession>A0A4C2ACL8</accession>
<feature type="compositionally biased region" description="Basic residues" evidence="1">
    <location>
        <begin position="100"/>
        <end position="111"/>
    </location>
</feature>